<protein>
    <submittedName>
        <fullName evidence="1">Uncharacterized protein</fullName>
    </submittedName>
</protein>
<accession>A0A0L8FIP8</accession>
<sequence>MLESSSAKPKFLDQVMCLFRNILTIDKGDNLQVIPTSVVHTLQTLKKSGPRSQHKTCNSLLQLLQRQGLQIKTPEVPDTSSTTPQ</sequence>
<evidence type="ECO:0000313" key="1">
    <source>
        <dbReference type="EMBL" id="KOF63286.1"/>
    </source>
</evidence>
<name>A0A0L8FIP8_OCTBM</name>
<reference evidence="1" key="1">
    <citation type="submission" date="2015-07" db="EMBL/GenBank/DDBJ databases">
        <title>MeaNS - Measles Nucleotide Surveillance Program.</title>
        <authorList>
            <person name="Tran T."/>
            <person name="Druce J."/>
        </authorList>
    </citation>
    <scope>NUCLEOTIDE SEQUENCE</scope>
    <source>
        <strain evidence="1">UCB-OBI-ISO-001</strain>
        <tissue evidence="1">Gonad</tissue>
    </source>
</reference>
<dbReference type="AlphaFoldDB" id="A0A0L8FIP8"/>
<dbReference type="EMBL" id="KQ431265">
    <property type="protein sequence ID" value="KOF63286.1"/>
    <property type="molecule type" value="Genomic_DNA"/>
</dbReference>
<organism evidence="1">
    <name type="scientific">Octopus bimaculoides</name>
    <name type="common">California two-spotted octopus</name>
    <dbReference type="NCBI Taxonomy" id="37653"/>
    <lineage>
        <taxon>Eukaryota</taxon>
        <taxon>Metazoa</taxon>
        <taxon>Spiralia</taxon>
        <taxon>Lophotrochozoa</taxon>
        <taxon>Mollusca</taxon>
        <taxon>Cephalopoda</taxon>
        <taxon>Coleoidea</taxon>
        <taxon>Octopodiformes</taxon>
        <taxon>Octopoda</taxon>
        <taxon>Incirrata</taxon>
        <taxon>Octopodidae</taxon>
        <taxon>Octopus</taxon>
    </lineage>
</organism>
<gene>
    <name evidence="1" type="ORF">OCBIM_22019690mg</name>
</gene>
<proteinExistence type="predicted"/>